<reference evidence="8 9" key="1">
    <citation type="submission" date="2017-06" db="EMBL/GenBank/DDBJ databases">
        <title>Genome sequencing of cyanobaciteial culture collection at National Institute for Environmental Studies (NIES).</title>
        <authorList>
            <person name="Hirose Y."/>
            <person name="Shimura Y."/>
            <person name="Fujisawa T."/>
            <person name="Nakamura Y."/>
            <person name="Kawachi M."/>
        </authorList>
    </citation>
    <scope>NUCLEOTIDE SEQUENCE [LARGE SCALE GENOMIC DNA]</scope>
    <source>
        <strain evidence="8 9">NIES-2135</strain>
    </source>
</reference>
<evidence type="ECO:0000256" key="4">
    <source>
        <dbReference type="ARBA" id="ARBA00022840"/>
    </source>
</evidence>
<dbReference type="InterPro" id="IPR017441">
    <property type="entry name" value="Protein_kinase_ATP_BS"/>
</dbReference>
<name>A0A1Z4JBM1_LEPBY</name>
<protein>
    <submittedName>
        <fullName evidence="8">WD-40 repeat protein</fullName>
    </submittedName>
</protein>
<dbReference type="PROSITE" id="PS00108">
    <property type="entry name" value="PROTEIN_KINASE_ST"/>
    <property type="match status" value="1"/>
</dbReference>
<keyword evidence="3 6" id="KW-0547">Nucleotide-binding</keyword>
<keyword evidence="2" id="KW-0677">Repeat</keyword>
<evidence type="ECO:0000313" key="9">
    <source>
        <dbReference type="Proteomes" id="UP000217895"/>
    </source>
</evidence>
<dbReference type="PROSITE" id="PS00107">
    <property type="entry name" value="PROTEIN_KINASE_ATP"/>
    <property type="match status" value="1"/>
</dbReference>
<dbReference type="InterPro" id="IPR001680">
    <property type="entry name" value="WD40_rpt"/>
</dbReference>
<dbReference type="PRINTS" id="PR00320">
    <property type="entry name" value="GPROTEINBRPT"/>
</dbReference>
<evidence type="ECO:0000313" key="8">
    <source>
        <dbReference type="EMBL" id="BAY54152.1"/>
    </source>
</evidence>
<dbReference type="Pfam" id="PF00400">
    <property type="entry name" value="WD40"/>
    <property type="match status" value="7"/>
</dbReference>
<evidence type="ECO:0000259" key="7">
    <source>
        <dbReference type="PROSITE" id="PS50011"/>
    </source>
</evidence>
<gene>
    <name evidence="8" type="ORF">NIES2135_09660</name>
</gene>
<evidence type="ECO:0000256" key="1">
    <source>
        <dbReference type="ARBA" id="ARBA00022574"/>
    </source>
</evidence>
<feature type="repeat" description="WD" evidence="5">
    <location>
        <begin position="464"/>
        <end position="498"/>
    </location>
</feature>
<feature type="binding site" evidence="6">
    <location>
        <position position="73"/>
    </location>
    <ligand>
        <name>ATP</name>
        <dbReference type="ChEBI" id="CHEBI:30616"/>
    </ligand>
</feature>
<accession>A0A1Z4JBM1</accession>
<dbReference type="Gene3D" id="2.130.10.10">
    <property type="entry name" value="YVTN repeat-like/Quinoprotein amine dehydrogenase"/>
    <property type="match status" value="2"/>
</dbReference>
<feature type="repeat" description="WD" evidence="5">
    <location>
        <begin position="596"/>
        <end position="632"/>
    </location>
</feature>
<dbReference type="InterPro" id="IPR008271">
    <property type="entry name" value="Ser/Thr_kinase_AS"/>
</dbReference>
<dbReference type="PANTHER" id="PTHR19848">
    <property type="entry name" value="WD40 REPEAT PROTEIN"/>
    <property type="match status" value="1"/>
</dbReference>
<feature type="repeat" description="WD" evidence="5">
    <location>
        <begin position="342"/>
        <end position="376"/>
    </location>
</feature>
<keyword evidence="1 5" id="KW-0853">WD repeat</keyword>
<dbReference type="SUPFAM" id="SSF56112">
    <property type="entry name" value="Protein kinase-like (PK-like)"/>
    <property type="match status" value="1"/>
</dbReference>
<dbReference type="InterPro" id="IPR019775">
    <property type="entry name" value="WD40_repeat_CS"/>
</dbReference>
<dbReference type="PROSITE" id="PS50011">
    <property type="entry name" value="PROTEIN_KINASE_DOM"/>
    <property type="match status" value="1"/>
</dbReference>
<dbReference type="Proteomes" id="UP000217895">
    <property type="component" value="Chromosome"/>
</dbReference>
<feature type="domain" description="Protein kinase" evidence="7">
    <location>
        <begin position="44"/>
        <end position="312"/>
    </location>
</feature>
<evidence type="ECO:0000256" key="6">
    <source>
        <dbReference type="PROSITE-ProRule" id="PRU10141"/>
    </source>
</evidence>
<evidence type="ECO:0000256" key="5">
    <source>
        <dbReference type="PROSITE-ProRule" id="PRU00221"/>
    </source>
</evidence>
<dbReference type="InterPro" id="IPR000719">
    <property type="entry name" value="Prot_kinase_dom"/>
</dbReference>
<dbReference type="PANTHER" id="PTHR19848:SF8">
    <property type="entry name" value="F-BOX AND WD REPEAT DOMAIN CONTAINING 7"/>
    <property type="match status" value="1"/>
</dbReference>
<dbReference type="SMART" id="SM00220">
    <property type="entry name" value="S_TKc"/>
    <property type="match status" value="1"/>
</dbReference>
<dbReference type="CDD" id="cd14014">
    <property type="entry name" value="STKc_PknB_like"/>
    <property type="match status" value="1"/>
</dbReference>
<organism evidence="8 9">
    <name type="scientific">Leptolyngbya boryana NIES-2135</name>
    <dbReference type="NCBI Taxonomy" id="1973484"/>
    <lineage>
        <taxon>Bacteria</taxon>
        <taxon>Bacillati</taxon>
        <taxon>Cyanobacteriota</taxon>
        <taxon>Cyanophyceae</taxon>
        <taxon>Leptolyngbyales</taxon>
        <taxon>Leptolyngbyaceae</taxon>
        <taxon>Leptolyngbya group</taxon>
        <taxon>Leptolyngbya</taxon>
    </lineage>
</organism>
<dbReference type="SUPFAM" id="SSF50978">
    <property type="entry name" value="WD40 repeat-like"/>
    <property type="match status" value="1"/>
</dbReference>
<feature type="repeat" description="WD" evidence="5">
    <location>
        <begin position="377"/>
        <end position="418"/>
    </location>
</feature>
<dbReference type="EMBL" id="AP018203">
    <property type="protein sequence ID" value="BAY54152.1"/>
    <property type="molecule type" value="Genomic_DNA"/>
</dbReference>
<dbReference type="GO" id="GO:0005524">
    <property type="term" value="F:ATP binding"/>
    <property type="evidence" value="ECO:0007669"/>
    <property type="project" value="UniProtKB-UniRule"/>
</dbReference>
<dbReference type="PROSITE" id="PS50082">
    <property type="entry name" value="WD_REPEATS_2"/>
    <property type="match status" value="6"/>
</dbReference>
<dbReference type="InterPro" id="IPR020472">
    <property type="entry name" value="WD40_PAC1"/>
</dbReference>
<dbReference type="AlphaFoldDB" id="A0A1Z4JBM1"/>
<dbReference type="CDD" id="cd00200">
    <property type="entry name" value="WD40"/>
    <property type="match status" value="1"/>
</dbReference>
<evidence type="ECO:0000256" key="3">
    <source>
        <dbReference type="ARBA" id="ARBA00022741"/>
    </source>
</evidence>
<dbReference type="SMART" id="SM00320">
    <property type="entry name" value="WD40"/>
    <property type="match status" value="7"/>
</dbReference>
<evidence type="ECO:0000256" key="2">
    <source>
        <dbReference type="ARBA" id="ARBA00022737"/>
    </source>
</evidence>
<keyword evidence="4 6" id="KW-0067">ATP-binding</keyword>
<dbReference type="PROSITE" id="PS00678">
    <property type="entry name" value="WD_REPEATS_1"/>
    <property type="match status" value="1"/>
</dbReference>
<proteinExistence type="predicted"/>
<dbReference type="Pfam" id="PF00069">
    <property type="entry name" value="Pkinase"/>
    <property type="match status" value="1"/>
</dbReference>
<dbReference type="InterPro" id="IPR036322">
    <property type="entry name" value="WD40_repeat_dom_sf"/>
</dbReference>
<feature type="repeat" description="WD" evidence="5">
    <location>
        <begin position="513"/>
        <end position="547"/>
    </location>
</feature>
<keyword evidence="9" id="KW-1185">Reference proteome</keyword>
<dbReference type="InterPro" id="IPR015943">
    <property type="entry name" value="WD40/YVTN_repeat-like_dom_sf"/>
</dbReference>
<feature type="repeat" description="WD" evidence="5">
    <location>
        <begin position="419"/>
        <end position="462"/>
    </location>
</feature>
<sequence>MMLCSACGFNNQTGVMQCGQCRAALEPLITDVLSPGSRLARGAYTVGKVLGQGGFGITYLGSDTRLVRPVAIKEFFPENCRRQGTTVVSVGSWTSETYADAKQKFLLEGQTLAKFNHPSIVRVFYAFEENNTVYIVMEYLRGKTLAERVTEAGGRLDETEALTYVREVGEALQVIHRANFLHRDIKPENIMLTQDQRTVLIDFGTAREYVSDRTQTHSVTFTPGYAPLEQYAQRSQKTPSTDIYALAATLYFLLTGETPVAATDRAVGVELRTVQQLNPAVRSTVSAAIEQAMAIQVTQRPQSVEAFLRQFAVAQPAQVRETWMCTATLTGHAAGSTWLAGIRNVALSPDGTTIASASEDKTIKLWNLMTQTEICTLSGHQNWVRAVVFSPDGSVLISGSDDRTIRVWNWRTGQILQTFTEHQGSIATLAVMMNGNSTVLASGSDDKTVKLWEIEAGQESLITFSGHPNFVQSVAFSPDGHLLVSADFDGKIKIWSLSQRCEIFHLDDTFYGIRTIAISPSGQTLVTAGRDGKIKLRNFPTGESRQTLTAQPGSFLGGGIESVAISPDERLIASASDDEKNIKLWNLVTGECIQTLIGHLKGVTSVVFSPDGQTLISGSYDKTIKLWQCTQK</sequence>
<dbReference type="PROSITE" id="PS50294">
    <property type="entry name" value="WD_REPEATS_REGION"/>
    <property type="match status" value="5"/>
</dbReference>
<dbReference type="Gene3D" id="1.10.510.10">
    <property type="entry name" value="Transferase(Phosphotransferase) domain 1"/>
    <property type="match status" value="1"/>
</dbReference>
<dbReference type="InterPro" id="IPR011009">
    <property type="entry name" value="Kinase-like_dom_sf"/>
</dbReference>
<dbReference type="Gene3D" id="3.30.200.20">
    <property type="entry name" value="Phosphorylase Kinase, domain 1"/>
    <property type="match status" value="1"/>
</dbReference>
<dbReference type="GO" id="GO:0004672">
    <property type="term" value="F:protein kinase activity"/>
    <property type="evidence" value="ECO:0007669"/>
    <property type="project" value="InterPro"/>
</dbReference>